<name>A0A1J4KVU6_9EUKA</name>
<reference evidence="1" key="1">
    <citation type="submission" date="2016-10" db="EMBL/GenBank/DDBJ databases">
        <authorList>
            <person name="Benchimol M."/>
            <person name="Almeida L.G."/>
            <person name="Vasconcelos A.T."/>
            <person name="Perreira-Neves A."/>
            <person name="Rosa I.A."/>
            <person name="Tasca T."/>
            <person name="Bogo M.R."/>
            <person name="de Souza W."/>
        </authorList>
    </citation>
    <scope>NUCLEOTIDE SEQUENCE [LARGE SCALE GENOMIC DNA]</scope>
    <source>
        <strain evidence="1">K</strain>
    </source>
</reference>
<proteinExistence type="predicted"/>
<sequence length="352" mass="39678">MKCDDEFHGTQFQSLYRNRKLGEPGHRLHTPGIIDPDPADNLAFGMKTPGQNSSTFECMHCEPTNATEPYKQMLDNQESRYHRSKQKLGHVPDGVAKIPPELMERGFGVSTRFSECAGDIIQKSNQGLSSNEKLQTSYQTNRHYNWRINPTTHTFGISGESQIDHVTAVMNYDLSSKVIPAAVERATHNCIVPDPDPVDPRPRTIMRTMISSQILGKQDPAERPPAGIVTKSPEFTIGDTIAGMGAMNAFDRDYEVMPRDYHHEDEVVHGLPTKPNPFPNPLRGPGKYINLGLSDEDFLALRDKEHVIPVMVQALALTEEEATNMYLVVSSRLRRPKISISEFYDYFRTTQH</sequence>
<dbReference type="GeneID" id="94849071"/>
<dbReference type="RefSeq" id="XP_068368487.1">
    <property type="nucleotide sequence ID" value="XM_068514367.1"/>
</dbReference>
<keyword evidence="2" id="KW-1185">Reference proteome</keyword>
<evidence type="ECO:0000313" key="2">
    <source>
        <dbReference type="Proteomes" id="UP000179807"/>
    </source>
</evidence>
<gene>
    <name evidence="1" type="ORF">TRFO_42561</name>
</gene>
<protein>
    <submittedName>
        <fullName evidence="1">Uncharacterized protein</fullName>
    </submittedName>
</protein>
<accession>A0A1J4KVU6</accession>
<dbReference type="Proteomes" id="UP000179807">
    <property type="component" value="Unassembled WGS sequence"/>
</dbReference>
<dbReference type="OrthoDB" id="10262517at2759"/>
<organism evidence="1 2">
    <name type="scientific">Tritrichomonas foetus</name>
    <dbReference type="NCBI Taxonomy" id="1144522"/>
    <lineage>
        <taxon>Eukaryota</taxon>
        <taxon>Metamonada</taxon>
        <taxon>Parabasalia</taxon>
        <taxon>Tritrichomonadida</taxon>
        <taxon>Tritrichomonadidae</taxon>
        <taxon>Tritrichomonas</taxon>
    </lineage>
</organism>
<evidence type="ECO:0000313" key="1">
    <source>
        <dbReference type="EMBL" id="OHT15351.1"/>
    </source>
</evidence>
<dbReference type="AlphaFoldDB" id="A0A1J4KVU6"/>
<dbReference type="EMBL" id="MLAK01000232">
    <property type="protein sequence ID" value="OHT15351.1"/>
    <property type="molecule type" value="Genomic_DNA"/>
</dbReference>
<dbReference type="VEuPathDB" id="TrichDB:TRFO_42561"/>
<comment type="caution">
    <text evidence="1">The sequence shown here is derived from an EMBL/GenBank/DDBJ whole genome shotgun (WGS) entry which is preliminary data.</text>
</comment>